<feature type="transmembrane region" description="Helical" evidence="7">
    <location>
        <begin position="148"/>
        <end position="168"/>
    </location>
</feature>
<dbReference type="InterPro" id="IPR006685">
    <property type="entry name" value="MscS_channel_2nd"/>
</dbReference>
<keyword evidence="4 7" id="KW-0812">Transmembrane</keyword>
<dbReference type="SUPFAM" id="SSF50182">
    <property type="entry name" value="Sm-like ribonucleoproteins"/>
    <property type="match status" value="1"/>
</dbReference>
<dbReference type="InterPro" id="IPR049278">
    <property type="entry name" value="MS_channel_C"/>
</dbReference>
<feature type="transmembrane region" description="Helical" evidence="7">
    <location>
        <begin position="119"/>
        <end position="141"/>
    </location>
</feature>
<dbReference type="Gene3D" id="1.10.287.1260">
    <property type="match status" value="1"/>
</dbReference>
<evidence type="ECO:0000256" key="6">
    <source>
        <dbReference type="ARBA" id="ARBA00023136"/>
    </source>
</evidence>
<dbReference type="InterPro" id="IPR023408">
    <property type="entry name" value="MscS_beta-dom_sf"/>
</dbReference>
<name>A0ABV0FR58_9GAMM</name>
<dbReference type="EMBL" id="JBDPZN010000005">
    <property type="protein sequence ID" value="MEO3683320.1"/>
    <property type="molecule type" value="Genomic_DNA"/>
</dbReference>
<dbReference type="SUPFAM" id="SSF82689">
    <property type="entry name" value="Mechanosensitive channel protein MscS (YggB), C-terminal domain"/>
    <property type="match status" value="1"/>
</dbReference>
<sequence length="410" mass="45410">MKQLIQINDPSSAIDIEIQGSVVNLHGSVTEQASKERILQTIAALPGVTQVVDNIQLRAMEPLSLAPLQQDARQFWAKTLQYLPSLALGLAIFLLLFWLSRPIARLLIQPLTWVTQSELIRLVMQRSFSMLIILLGLYIFLRLAGLTQFAVAIISSTGVIGLILGFAFKDIAENFISSLLLSVQRPFKLGDVIAVEGQLGIVKKVTARATTLVDYDGNHIQIPNATIYKNVIKNLTANPRIRGNFMIGIGYDTNIRKAQDIAMEIMMAHHGVLADPEPQVLITNLGSSTINLQVYFWVNAETHSVPKVASILMRLLVRAYEANKISMPDDARERIFPQGIQLVSSRHQQDQTQLSGQPITEQANLPNEQKIPDLSDEVHDDASVDISSDTDDIRRQAAQSRDPENGANII</sequence>
<feature type="compositionally biased region" description="Polar residues" evidence="8">
    <location>
        <begin position="346"/>
        <end position="367"/>
    </location>
</feature>
<feature type="domain" description="BON" evidence="9">
    <location>
        <begin position="1"/>
        <end position="59"/>
    </location>
</feature>
<dbReference type="Gene3D" id="2.30.30.60">
    <property type="match status" value="1"/>
</dbReference>
<comment type="similarity">
    <text evidence="2 7">Belongs to the MscS (TC 1.A.23) family.</text>
</comment>
<keyword evidence="5 7" id="KW-1133">Transmembrane helix</keyword>
<dbReference type="InterPro" id="IPR010920">
    <property type="entry name" value="LSM_dom_sf"/>
</dbReference>
<keyword evidence="7" id="KW-0407">Ion channel</keyword>
<keyword evidence="7" id="KW-0406">Ion transport</keyword>
<keyword evidence="7" id="KW-0813">Transport</keyword>
<dbReference type="PROSITE" id="PS50914">
    <property type="entry name" value="BON"/>
    <property type="match status" value="1"/>
</dbReference>
<keyword evidence="3" id="KW-1003">Cell membrane</keyword>
<dbReference type="PANTHER" id="PTHR30221">
    <property type="entry name" value="SMALL-CONDUCTANCE MECHANOSENSITIVE CHANNEL"/>
    <property type="match status" value="1"/>
</dbReference>
<evidence type="ECO:0000256" key="2">
    <source>
        <dbReference type="ARBA" id="ARBA00008017"/>
    </source>
</evidence>
<feature type="region of interest" description="Disordered" evidence="8">
    <location>
        <begin position="346"/>
        <end position="410"/>
    </location>
</feature>
<evidence type="ECO:0000256" key="5">
    <source>
        <dbReference type="ARBA" id="ARBA00022989"/>
    </source>
</evidence>
<comment type="subunit">
    <text evidence="7">Homoheptamer.</text>
</comment>
<dbReference type="Gene3D" id="3.30.70.100">
    <property type="match status" value="1"/>
</dbReference>
<dbReference type="Pfam" id="PF00924">
    <property type="entry name" value="MS_channel_2nd"/>
    <property type="match status" value="1"/>
</dbReference>
<dbReference type="InterPro" id="IPR007055">
    <property type="entry name" value="BON_dom"/>
</dbReference>
<evidence type="ECO:0000259" key="9">
    <source>
        <dbReference type="PROSITE" id="PS50914"/>
    </source>
</evidence>
<comment type="caution">
    <text evidence="10">The sequence shown here is derived from an EMBL/GenBank/DDBJ whole genome shotgun (WGS) entry which is preliminary data.</text>
</comment>
<organism evidence="10 11">
    <name type="scientific">Shewanella vesiculosa</name>
    <dbReference type="NCBI Taxonomy" id="518738"/>
    <lineage>
        <taxon>Bacteria</taxon>
        <taxon>Pseudomonadati</taxon>
        <taxon>Pseudomonadota</taxon>
        <taxon>Gammaproteobacteria</taxon>
        <taxon>Alteromonadales</taxon>
        <taxon>Shewanellaceae</taxon>
        <taxon>Shewanella</taxon>
    </lineage>
</organism>
<evidence type="ECO:0000256" key="4">
    <source>
        <dbReference type="ARBA" id="ARBA00022692"/>
    </source>
</evidence>
<evidence type="ECO:0000256" key="8">
    <source>
        <dbReference type="SAM" id="MobiDB-lite"/>
    </source>
</evidence>
<dbReference type="PANTHER" id="PTHR30221:SF1">
    <property type="entry name" value="SMALL-CONDUCTANCE MECHANOSENSITIVE CHANNEL"/>
    <property type="match status" value="1"/>
</dbReference>
<feature type="transmembrane region" description="Helical" evidence="7">
    <location>
        <begin position="82"/>
        <end position="99"/>
    </location>
</feature>
<evidence type="ECO:0000256" key="7">
    <source>
        <dbReference type="RuleBase" id="RU369025"/>
    </source>
</evidence>
<gene>
    <name evidence="10" type="ORF">ABHN84_13595</name>
</gene>
<keyword evidence="7" id="KW-0997">Cell inner membrane</keyword>
<comment type="subcellular location">
    <subcellularLocation>
        <location evidence="7">Cell inner membrane</location>
        <topology evidence="7">Multi-pass membrane protein</topology>
    </subcellularLocation>
    <subcellularLocation>
        <location evidence="1">Cell membrane</location>
        <topology evidence="1">Multi-pass membrane protein</topology>
    </subcellularLocation>
</comment>
<accession>A0ABV0FR58</accession>
<dbReference type="InterPro" id="IPR011066">
    <property type="entry name" value="MscS_channel_C_sf"/>
</dbReference>
<evidence type="ECO:0000256" key="3">
    <source>
        <dbReference type="ARBA" id="ARBA00022475"/>
    </source>
</evidence>
<feature type="compositionally biased region" description="Basic and acidic residues" evidence="8">
    <location>
        <begin position="370"/>
        <end position="382"/>
    </location>
</feature>
<dbReference type="Gene3D" id="3.30.1340.30">
    <property type="match status" value="1"/>
</dbReference>
<evidence type="ECO:0000313" key="10">
    <source>
        <dbReference type="EMBL" id="MEO3683320.1"/>
    </source>
</evidence>
<proteinExistence type="inferred from homology"/>
<dbReference type="Proteomes" id="UP001477278">
    <property type="component" value="Unassembled WGS sequence"/>
</dbReference>
<evidence type="ECO:0000256" key="1">
    <source>
        <dbReference type="ARBA" id="ARBA00004651"/>
    </source>
</evidence>
<dbReference type="Pfam" id="PF21082">
    <property type="entry name" value="MS_channel_3rd"/>
    <property type="match status" value="1"/>
</dbReference>
<comment type="caution">
    <text evidence="7">Lacks conserved residue(s) required for the propagation of feature annotation.</text>
</comment>
<reference evidence="10 11" key="1">
    <citation type="submission" date="2024-05" db="EMBL/GenBank/DDBJ databases">
        <title>Genome sequencing of Marine Estuary Bacteria, Shewanella vesiculosa and S. baltica, and Pseudomonas syringae.</title>
        <authorList>
            <person name="Gurung A."/>
            <person name="Maclea K.S."/>
        </authorList>
    </citation>
    <scope>NUCLEOTIDE SEQUENCE [LARGE SCALE GENOMIC DNA]</scope>
    <source>
        <strain evidence="10 11">1A</strain>
    </source>
</reference>
<dbReference type="InterPro" id="IPR045275">
    <property type="entry name" value="MscS_archaea/bacteria_type"/>
</dbReference>
<keyword evidence="6 7" id="KW-0472">Membrane</keyword>
<protein>
    <recommendedName>
        <fullName evidence="7">Small-conductance mechanosensitive channel</fullName>
    </recommendedName>
</protein>
<comment type="function">
    <text evidence="7">Mechanosensitive channel that participates in the regulation of osmotic pressure changes within the cell, opening in response to stretch forces in the membrane lipid bilayer, without the need for other proteins. Contributes to normal resistance to hypoosmotic shock. Forms an ion channel of 1.0 nanosiemens conductance with a slight preference for anions.</text>
</comment>
<keyword evidence="11" id="KW-1185">Reference proteome</keyword>
<dbReference type="Pfam" id="PF04972">
    <property type="entry name" value="BON"/>
    <property type="match status" value="1"/>
</dbReference>
<evidence type="ECO:0000313" key="11">
    <source>
        <dbReference type="Proteomes" id="UP001477278"/>
    </source>
</evidence>